<dbReference type="EMBL" id="HE575324">
    <property type="protein sequence ID" value="CCC95268.1"/>
    <property type="molecule type" value="Genomic_DNA"/>
</dbReference>
<sequence length="274" mass="30321">MREFKRWCADCAGCPSSGCHMTELAVLFPDRHPCAPSAVERSDGWRASRRGVLGEPPTSTDGGSCPVVAVGCGTPTSNESSERLAAFISSRFPSPLTRSRVAGKGLIKKKSECRDDNFIEGEVSHCIKTSEFSANLSPTGSRSTFHGVTRISAEISPPCTKDHSSNIDTENQDNSDVFSAIKGTCVDLHFATPSLRKSDFTYTVDAHQSTMDWLEKEHRKHRWRVLRALQQVKPDPWNQLQLVQRYRDATRHMLVHGGKSILSLEARVHSEGII</sequence>
<gene>
    <name evidence="1" type="ORF">TCIL3000_11_6940</name>
</gene>
<reference evidence="1" key="1">
    <citation type="journal article" date="2012" name="Proc. Natl. Acad. Sci. U.S.A.">
        <title>Antigenic diversity is generated by distinct evolutionary mechanisms in African trypanosome species.</title>
        <authorList>
            <person name="Jackson A.P."/>
            <person name="Berry A."/>
            <person name="Aslett M."/>
            <person name="Allison H.C."/>
            <person name="Burton P."/>
            <person name="Vavrova-Anderson J."/>
            <person name="Brown R."/>
            <person name="Browne H."/>
            <person name="Corton N."/>
            <person name="Hauser H."/>
            <person name="Gamble J."/>
            <person name="Gilderthorp R."/>
            <person name="Marcello L."/>
            <person name="McQuillan J."/>
            <person name="Otto T.D."/>
            <person name="Quail M.A."/>
            <person name="Sanders M.J."/>
            <person name="van Tonder A."/>
            <person name="Ginger M.L."/>
            <person name="Field M.C."/>
            <person name="Barry J.D."/>
            <person name="Hertz-Fowler C."/>
            <person name="Berriman M."/>
        </authorList>
    </citation>
    <scope>NUCLEOTIDE SEQUENCE</scope>
    <source>
        <strain evidence="1">IL3000</strain>
    </source>
</reference>
<protein>
    <submittedName>
        <fullName evidence="1">Uncharacterized protein TCIL3000_11_6940</fullName>
    </submittedName>
</protein>
<organism evidence="1">
    <name type="scientific">Trypanosoma congolense (strain IL3000)</name>
    <dbReference type="NCBI Taxonomy" id="1068625"/>
    <lineage>
        <taxon>Eukaryota</taxon>
        <taxon>Discoba</taxon>
        <taxon>Euglenozoa</taxon>
        <taxon>Kinetoplastea</taxon>
        <taxon>Metakinetoplastina</taxon>
        <taxon>Trypanosomatida</taxon>
        <taxon>Trypanosomatidae</taxon>
        <taxon>Trypanosoma</taxon>
        <taxon>Nannomonas</taxon>
    </lineage>
</organism>
<name>G0V0U7_TRYCI</name>
<evidence type="ECO:0000313" key="1">
    <source>
        <dbReference type="EMBL" id="CCC95268.1"/>
    </source>
</evidence>
<dbReference type="VEuPathDB" id="TriTrypDB:TcIL3000.11.6940"/>
<proteinExistence type="predicted"/>
<dbReference type="AlphaFoldDB" id="G0V0U7"/>
<accession>G0V0U7</accession>